<dbReference type="STRING" id="167879.CPS_0553"/>
<proteinExistence type="predicted"/>
<dbReference type="Proteomes" id="UP000000547">
    <property type="component" value="Chromosome"/>
</dbReference>
<organism evidence="1 2">
    <name type="scientific">Colwellia psychrerythraea (strain 34H / ATCC BAA-681)</name>
    <name type="common">Vibrio psychroerythus</name>
    <dbReference type="NCBI Taxonomy" id="167879"/>
    <lineage>
        <taxon>Bacteria</taxon>
        <taxon>Pseudomonadati</taxon>
        <taxon>Pseudomonadota</taxon>
        <taxon>Gammaproteobacteria</taxon>
        <taxon>Alteromonadales</taxon>
        <taxon>Colwelliaceae</taxon>
        <taxon>Colwellia</taxon>
    </lineage>
</organism>
<dbReference type="AlphaFoldDB" id="Q489F3"/>
<dbReference type="HOGENOM" id="CLU_3395925_0_0_6"/>
<protein>
    <submittedName>
        <fullName evidence="1">Uncharacterized protein</fullName>
    </submittedName>
</protein>
<dbReference type="KEGG" id="cps:CPS_0553"/>
<accession>Q489F3</accession>
<gene>
    <name evidence="1" type="ordered locus">CPS_0553</name>
</gene>
<dbReference type="EMBL" id="CP000083">
    <property type="protein sequence ID" value="AAZ25716.1"/>
    <property type="molecule type" value="Genomic_DNA"/>
</dbReference>
<sequence>MLIYLLTMKISMEIQSTLLVCFKSVINIAVN</sequence>
<evidence type="ECO:0000313" key="2">
    <source>
        <dbReference type="Proteomes" id="UP000000547"/>
    </source>
</evidence>
<evidence type="ECO:0000313" key="1">
    <source>
        <dbReference type="EMBL" id="AAZ25716.1"/>
    </source>
</evidence>
<name>Q489F3_COLP3</name>
<reference evidence="1" key="1">
    <citation type="journal article" date="2005" name="Proc. Natl. Acad. Sci. U.S.A.">
        <title>The psychrophilic lifestyle as revealed by the genome sequence of Colwellia psychrerythraea 34H through genomic and proteomic analyses.</title>
        <authorList>
            <person name="Methe B.A."/>
            <person name="Nelson K.E."/>
            <person name="Deming J.W."/>
            <person name="Momen B."/>
            <person name="Melamud E."/>
            <person name="Zhang X."/>
            <person name="Moult J."/>
            <person name="Madupu R."/>
            <person name="Nelson W.C."/>
            <person name="Dodson R.J."/>
            <person name="Brinkac L.M."/>
            <person name="Daugherty S.C."/>
            <person name="Durkin A.S."/>
            <person name="DeBoy R.T."/>
            <person name="Kolonay J.F."/>
            <person name="Sullivan S.A."/>
            <person name="Zhou L."/>
            <person name="Davidsen T.M."/>
            <person name="Wu M."/>
            <person name="Huston A.L."/>
            <person name="Lewis M."/>
            <person name="Weaver B."/>
            <person name="Weidman J.F."/>
            <person name="Khouri H."/>
            <person name="Utterback T.R."/>
            <person name="Feldblyum T.V."/>
            <person name="Fraser C.M."/>
        </authorList>
    </citation>
    <scope>NUCLEOTIDE SEQUENCE [LARGE SCALE GENOMIC DNA]</scope>
    <source>
        <strain evidence="1">34H</strain>
    </source>
</reference>